<evidence type="ECO:0000313" key="2">
    <source>
        <dbReference type="Proteomes" id="UP001596002"/>
    </source>
</evidence>
<dbReference type="InterPro" id="IPR029032">
    <property type="entry name" value="AhpD-like"/>
</dbReference>
<accession>A0ABV9Q795</accession>
<reference evidence="2" key="1">
    <citation type="journal article" date="2019" name="Int. J. Syst. Evol. Microbiol.">
        <title>The Global Catalogue of Microorganisms (GCM) 10K type strain sequencing project: providing services to taxonomists for standard genome sequencing and annotation.</title>
        <authorList>
            <consortium name="The Broad Institute Genomics Platform"/>
            <consortium name="The Broad Institute Genome Sequencing Center for Infectious Disease"/>
            <person name="Wu L."/>
            <person name="Ma J."/>
        </authorList>
    </citation>
    <scope>NUCLEOTIDE SEQUENCE [LARGE SCALE GENOMIC DNA]</scope>
    <source>
        <strain evidence="2">WYCCWR 12678</strain>
    </source>
</reference>
<comment type="caution">
    <text evidence="1">The sequence shown here is derived from an EMBL/GenBank/DDBJ whole genome shotgun (WGS) entry which is preliminary data.</text>
</comment>
<protein>
    <recommendedName>
        <fullName evidence="3">Carboxymuconolactone decarboxylase-like domain-containing protein</fullName>
    </recommendedName>
</protein>
<dbReference type="RefSeq" id="WP_380028651.1">
    <property type="nucleotide sequence ID" value="NZ_JBHSHC010000142.1"/>
</dbReference>
<gene>
    <name evidence="1" type="ORF">ACFO8Q_20865</name>
</gene>
<dbReference type="SUPFAM" id="SSF69118">
    <property type="entry name" value="AhpD-like"/>
    <property type="match status" value="1"/>
</dbReference>
<name>A0ABV9Q795_9BACL</name>
<proteinExistence type="predicted"/>
<evidence type="ECO:0000313" key="1">
    <source>
        <dbReference type="EMBL" id="MFC4769768.1"/>
    </source>
</evidence>
<sequence>MSLSDKLCDMHMEYYHEAHEDGVLDKKTKQLIHICMTLAFRCEP</sequence>
<organism evidence="1 2">
    <name type="scientific">Effusibacillus consociatus</name>
    <dbReference type="NCBI Taxonomy" id="1117041"/>
    <lineage>
        <taxon>Bacteria</taxon>
        <taxon>Bacillati</taxon>
        <taxon>Bacillota</taxon>
        <taxon>Bacilli</taxon>
        <taxon>Bacillales</taxon>
        <taxon>Alicyclobacillaceae</taxon>
        <taxon>Effusibacillus</taxon>
    </lineage>
</organism>
<dbReference type="Proteomes" id="UP001596002">
    <property type="component" value="Unassembled WGS sequence"/>
</dbReference>
<evidence type="ECO:0008006" key="3">
    <source>
        <dbReference type="Google" id="ProtNLM"/>
    </source>
</evidence>
<dbReference type="EMBL" id="JBHSHC010000142">
    <property type="protein sequence ID" value="MFC4769768.1"/>
    <property type="molecule type" value="Genomic_DNA"/>
</dbReference>
<keyword evidence="2" id="KW-1185">Reference proteome</keyword>
<dbReference type="Gene3D" id="1.20.1290.10">
    <property type="entry name" value="AhpD-like"/>
    <property type="match status" value="1"/>
</dbReference>